<accession>A0A0F9XR60</accession>
<dbReference type="EMBL" id="LAZR01000033">
    <property type="protein sequence ID" value="KKO01937.1"/>
    <property type="molecule type" value="Genomic_DNA"/>
</dbReference>
<gene>
    <name evidence="2" type="ORF">LCGC14_0112920</name>
</gene>
<dbReference type="AlphaFoldDB" id="A0A0F9XR60"/>
<proteinExistence type="predicted"/>
<sequence length="281" mass="31625">MAKFLVWTDLHDEFWNKLPDIPDAALDVDALLLAGDVSTKGRHVDAALILWNQLRKPVIMVRGNHEFYGAVIPEIIAEEQARLLQMNAAGADIRMLDGDVTEVAGTRIIGATLWTDLDLYPGMSAPARAAVYQAMNDFSQIRMTPKRHLEIDDWLEMHWRDRNAVMAHLDTPYDGPTIVMTHHIPVREMVHPLREIGAPARYVSNAGFASDMAWQLRDKKIDHWICGHSHDNRSAVIEGYHGDIPFVSNARGYPKEGCAFNPERVIETMPDSCPELDGVLE</sequence>
<name>A0A0F9XR60_9ZZZZ</name>
<evidence type="ECO:0000259" key="1">
    <source>
        <dbReference type="Pfam" id="PF00149"/>
    </source>
</evidence>
<organism evidence="2">
    <name type="scientific">marine sediment metagenome</name>
    <dbReference type="NCBI Taxonomy" id="412755"/>
    <lineage>
        <taxon>unclassified sequences</taxon>
        <taxon>metagenomes</taxon>
        <taxon>ecological metagenomes</taxon>
    </lineage>
</organism>
<dbReference type="InterPro" id="IPR004843">
    <property type="entry name" value="Calcineurin-like_PHP"/>
</dbReference>
<dbReference type="PANTHER" id="PTHR37844">
    <property type="entry name" value="SER/THR PROTEIN PHOSPHATASE SUPERFAMILY (AFU_ORTHOLOGUE AFUA_1G14840)"/>
    <property type="match status" value="1"/>
</dbReference>
<dbReference type="PANTHER" id="PTHR37844:SF2">
    <property type="entry name" value="SER_THR PROTEIN PHOSPHATASE SUPERFAMILY (AFU_ORTHOLOGUE AFUA_1G14840)"/>
    <property type="match status" value="1"/>
</dbReference>
<protein>
    <recommendedName>
        <fullName evidence="1">Calcineurin-like phosphoesterase domain-containing protein</fullName>
    </recommendedName>
</protein>
<dbReference type="GO" id="GO:0016787">
    <property type="term" value="F:hydrolase activity"/>
    <property type="evidence" value="ECO:0007669"/>
    <property type="project" value="InterPro"/>
</dbReference>
<comment type="caution">
    <text evidence="2">The sequence shown here is derived from an EMBL/GenBank/DDBJ whole genome shotgun (WGS) entry which is preliminary data.</text>
</comment>
<dbReference type="Gene3D" id="3.60.21.10">
    <property type="match status" value="1"/>
</dbReference>
<dbReference type="SUPFAM" id="SSF56300">
    <property type="entry name" value="Metallo-dependent phosphatases"/>
    <property type="match status" value="1"/>
</dbReference>
<reference evidence="2" key="1">
    <citation type="journal article" date="2015" name="Nature">
        <title>Complex archaea that bridge the gap between prokaryotes and eukaryotes.</title>
        <authorList>
            <person name="Spang A."/>
            <person name="Saw J.H."/>
            <person name="Jorgensen S.L."/>
            <person name="Zaremba-Niedzwiedzka K."/>
            <person name="Martijn J."/>
            <person name="Lind A.E."/>
            <person name="van Eijk R."/>
            <person name="Schleper C."/>
            <person name="Guy L."/>
            <person name="Ettema T.J."/>
        </authorList>
    </citation>
    <scope>NUCLEOTIDE SEQUENCE</scope>
</reference>
<evidence type="ECO:0000313" key="2">
    <source>
        <dbReference type="EMBL" id="KKO01937.1"/>
    </source>
</evidence>
<dbReference type="Pfam" id="PF00149">
    <property type="entry name" value="Metallophos"/>
    <property type="match status" value="1"/>
</dbReference>
<dbReference type="InterPro" id="IPR029052">
    <property type="entry name" value="Metallo-depent_PP-like"/>
</dbReference>
<feature type="domain" description="Calcineurin-like phosphoesterase" evidence="1">
    <location>
        <begin position="3"/>
        <end position="231"/>
    </location>
</feature>